<sequence>MVKPPAEGETLREIAARHGRAYNTLRNQWSRHPAWPDPLPEKRGRSYVYDPTAVDRVIAQHFARDAAELEPRRLYTAREIETLTGVTAGTIRADVTRGRWPTPDDTAQRANRWYGETVTTALTARRGYRRSAEG</sequence>
<dbReference type="AlphaFoldDB" id="A0A143C289"/>
<evidence type="ECO:0000313" key="2">
    <source>
        <dbReference type="Proteomes" id="UP000076096"/>
    </source>
</evidence>
<dbReference type="KEGG" id="stsi:A4E84_20290"/>
<dbReference type="STRING" id="1783515.A4E84_20290"/>
<proteinExistence type="predicted"/>
<dbReference type="Proteomes" id="UP000076096">
    <property type="component" value="Chromosome"/>
</dbReference>
<accession>A0A143C289</accession>
<dbReference type="RefSeq" id="WP_062927941.1">
    <property type="nucleotide sequence ID" value="NZ_CP015098.1"/>
</dbReference>
<evidence type="ECO:0000313" key="1">
    <source>
        <dbReference type="EMBL" id="AMW11626.1"/>
    </source>
</evidence>
<name>A0A143C289_9ACTN</name>
<reference evidence="2" key="1">
    <citation type="submission" date="2016-04" db="EMBL/GenBank/DDBJ databases">
        <authorList>
            <person name="Zhang B."/>
        </authorList>
    </citation>
    <scope>NUCLEOTIDE SEQUENCE [LARGE SCALE GENOMIC DNA]</scope>
    <source>
        <strain evidence="2">S10</strain>
    </source>
</reference>
<dbReference type="EMBL" id="CP015098">
    <property type="protein sequence ID" value="AMW11626.1"/>
    <property type="molecule type" value="Genomic_DNA"/>
</dbReference>
<organism evidence="1 2">
    <name type="scientific">Streptomyces qaidamensis</name>
    <dbReference type="NCBI Taxonomy" id="1783515"/>
    <lineage>
        <taxon>Bacteria</taxon>
        <taxon>Bacillati</taxon>
        <taxon>Actinomycetota</taxon>
        <taxon>Actinomycetes</taxon>
        <taxon>Kitasatosporales</taxon>
        <taxon>Streptomycetaceae</taxon>
        <taxon>Streptomyces</taxon>
        <taxon>Streptomyces aurantiacus group</taxon>
    </lineage>
</organism>
<protein>
    <submittedName>
        <fullName evidence="1">Uncharacterized protein</fullName>
    </submittedName>
</protein>
<gene>
    <name evidence="1" type="ORF">A4E84_20290</name>
</gene>
<keyword evidence="2" id="KW-1185">Reference proteome</keyword>